<name>A0A1I8ADP8_9BILA</name>
<evidence type="ECO:0000256" key="1">
    <source>
        <dbReference type="SAM" id="MobiDB-lite"/>
    </source>
</evidence>
<protein>
    <submittedName>
        <fullName evidence="3">Uncharacterized protein</fullName>
    </submittedName>
</protein>
<dbReference type="AlphaFoldDB" id="A0A1I8ADP8"/>
<dbReference type="WBParaSite" id="L893_g4561.t1">
    <property type="protein sequence ID" value="L893_g4561.t1"/>
    <property type="gene ID" value="L893_g4561"/>
</dbReference>
<feature type="region of interest" description="Disordered" evidence="1">
    <location>
        <begin position="82"/>
        <end position="116"/>
    </location>
</feature>
<accession>A0A1I8ADP8</accession>
<keyword evidence="2" id="KW-1185">Reference proteome</keyword>
<proteinExistence type="predicted"/>
<organism evidence="2 3">
    <name type="scientific">Steinernema glaseri</name>
    <dbReference type="NCBI Taxonomy" id="37863"/>
    <lineage>
        <taxon>Eukaryota</taxon>
        <taxon>Metazoa</taxon>
        <taxon>Ecdysozoa</taxon>
        <taxon>Nematoda</taxon>
        <taxon>Chromadorea</taxon>
        <taxon>Rhabditida</taxon>
        <taxon>Tylenchina</taxon>
        <taxon>Panagrolaimomorpha</taxon>
        <taxon>Strongyloidoidea</taxon>
        <taxon>Steinernematidae</taxon>
        <taxon>Steinernema</taxon>
    </lineage>
</organism>
<dbReference type="Proteomes" id="UP000095287">
    <property type="component" value="Unplaced"/>
</dbReference>
<evidence type="ECO:0000313" key="3">
    <source>
        <dbReference type="WBParaSite" id="L893_g4561.t1"/>
    </source>
</evidence>
<reference evidence="3" key="1">
    <citation type="submission" date="2016-11" db="UniProtKB">
        <authorList>
            <consortium name="WormBaseParasite"/>
        </authorList>
    </citation>
    <scope>IDENTIFICATION</scope>
</reference>
<evidence type="ECO:0000313" key="2">
    <source>
        <dbReference type="Proteomes" id="UP000095287"/>
    </source>
</evidence>
<feature type="compositionally biased region" description="Polar residues" evidence="1">
    <location>
        <begin position="97"/>
        <end position="116"/>
    </location>
</feature>
<feature type="region of interest" description="Disordered" evidence="1">
    <location>
        <begin position="171"/>
        <end position="203"/>
    </location>
</feature>
<sequence>MLLVNLQSYKNDSSLMMFHDSDDIHGDFLEQRGRELNPVPSSPTFHSENFTLKWTAFPLKANGLNTKRLTLRVLILDAKNASKKPLPPSHRSREIQKQSYGTGKQEVLHSQHQGSGLNPVYTSRGYAGMRNWYEFKALGASDGELAKNLNKVDLDAHVRIARLLLYSFPANKTSSTTDTPRRRFSPSAPRENKGERSSRSVSIPLCCKAAH</sequence>